<reference evidence="2 3" key="1">
    <citation type="submission" date="2024-04" db="EMBL/GenBank/DDBJ databases">
        <title>Phyllosticta paracitricarpa is synonymous to the EU quarantine fungus P. citricarpa based on phylogenomic analyses.</title>
        <authorList>
            <consortium name="Lawrence Berkeley National Laboratory"/>
            <person name="Van Ingen-Buijs V.A."/>
            <person name="Van Westerhoven A.C."/>
            <person name="Haridas S."/>
            <person name="Skiadas P."/>
            <person name="Martin F."/>
            <person name="Groenewald J.Z."/>
            <person name="Crous P.W."/>
            <person name="Seidl M.F."/>
        </authorList>
    </citation>
    <scope>NUCLEOTIDE SEQUENCE [LARGE SCALE GENOMIC DNA]</scope>
    <source>
        <strain evidence="2 3">CBS 123374</strain>
    </source>
</reference>
<gene>
    <name evidence="2" type="ORF">HDK90DRAFT_171491</name>
</gene>
<feature type="compositionally biased region" description="Low complexity" evidence="1">
    <location>
        <begin position="77"/>
        <end position="109"/>
    </location>
</feature>
<proteinExistence type="predicted"/>
<feature type="region of interest" description="Disordered" evidence="1">
    <location>
        <begin position="151"/>
        <end position="212"/>
    </location>
</feature>
<evidence type="ECO:0000313" key="2">
    <source>
        <dbReference type="EMBL" id="KAK8240062.1"/>
    </source>
</evidence>
<dbReference type="Proteomes" id="UP001492380">
    <property type="component" value="Unassembled WGS sequence"/>
</dbReference>
<evidence type="ECO:0000313" key="3">
    <source>
        <dbReference type="Proteomes" id="UP001492380"/>
    </source>
</evidence>
<comment type="caution">
    <text evidence="2">The sequence shown here is derived from an EMBL/GenBank/DDBJ whole genome shotgun (WGS) entry which is preliminary data.</text>
</comment>
<feature type="region of interest" description="Disordered" evidence="1">
    <location>
        <begin position="23"/>
        <end position="112"/>
    </location>
</feature>
<feature type="compositionally biased region" description="Polar residues" evidence="1">
    <location>
        <begin position="60"/>
        <end position="76"/>
    </location>
</feature>
<name>A0ABR1YWD6_9PEZI</name>
<protein>
    <submittedName>
        <fullName evidence="2">Uncharacterized protein</fullName>
    </submittedName>
</protein>
<sequence length="212" mass="22933">MSPVQSKHVHLLNIHIPPAPIHLIPPHHHLHTHTPYQQAQGPSIPLPASRYKPTRHSHNQHPPTTPTNNSTMHHTASSPVRIPSSASSSSSSSSFFSSASSPSDMSSSPKGYSCAYPSWPTGNSFGSGSYRNNTPSSYISDADLFPDDLLDSAPILEEAPAPPRVPPMPEPVQMPLLPLYASPKKRRSSSKKQRRPSKPMTPIAESPAKAPE</sequence>
<evidence type="ECO:0000256" key="1">
    <source>
        <dbReference type="SAM" id="MobiDB-lite"/>
    </source>
</evidence>
<feature type="compositionally biased region" description="Basic residues" evidence="1">
    <location>
        <begin position="183"/>
        <end position="197"/>
    </location>
</feature>
<accession>A0ABR1YWD6</accession>
<keyword evidence="3" id="KW-1185">Reference proteome</keyword>
<feature type="compositionally biased region" description="Pro residues" evidence="1">
    <location>
        <begin position="160"/>
        <end position="172"/>
    </location>
</feature>
<dbReference type="EMBL" id="JBBWRZ010000003">
    <property type="protein sequence ID" value="KAK8240062.1"/>
    <property type="molecule type" value="Genomic_DNA"/>
</dbReference>
<organism evidence="2 3">
    <name type="scientific">Phyllosticta capitalensis</name>
    <dbReference type="NCBI Taxonomy" id="121624"/>
    <lineage>
        <taxon>Eukaryota</taxon>
        <taxon>Fungi</taxon>
        <taxon>Dikarya</taxon>
        <taxon>Ascomycota</taxon>
        <taxon>Pezizomycotina</taxon>
        <taxon>Dothideomycetes</taxon>
        <taxon>Dothideomycetes incertae sedis</taxon>
        <taxon>Botryosphaeriales</taxon>
        <taxon>Phyllostictaceae</taxon>
        <taxon>Phyllosticta</taxon>
    </lineage>
</organism>